<dbReference type="EMBL" id="FORY01000046">
    <property type="protein sequence ID" value="SFK16516.1"/>
    <property type="molecule type" value="Genomic_DNA"/>
</dbReference>
<evidence type="ECO:0000313" key="2">
    <source>
        <dbReference type="Proteomes" id="UP000183299"/>
    </source>
</evidence>
<protein>
    <submittedName>
        <fullName evidence="1">Uncharacterized protein</fullName>
    </submittedName>
</protein>
<proteinExistence type="predicted"/>
<feature type="non-terminal residue" evidence="1">
    <location>
        <position position="1"/>
    </location>
</feature>
<reference evidence="1 2" key="1">
    <citation type="submission" date="2016-10" db="EMBL/GenBank/DDBJ databases">
        <authorList>
            <person name="de Groot N.N."/>
        </authorList>
    </citation>
    <scope>NUCLEOTIDE SEQUENCE [LARGE SCALE GENOMIC DNA]</scope>
    <source>
        <strain evidence="1 2">CGMCC 1.8891</strain>
    </source>
</reference>
<organism evidence="1 2">
    <name type="scientific">Celeribacter halophilus</name>
    <dbReference type="NCBI Taxonomy" id="576117"/>
    <lineage>
        <taxon>Bacteria</taxon>
        <taxon>Pseudomonadati</taxon>
        <taxon>Pseudomonadota</taxon>
        <taxon>Alphaproteobacteria</taxon>
        <taxon>Rhodobacterales</taxon>
        <taxon>Roseobacteraceae</taxon>
        <taxon>Celeribacter</taxon>
    </lineage>
</organism>
<accession>A0A1I3XBX7</accession>
<dbReference type="AlphaFoldDB" id="A0A1I3XBX7"/>
<keyword evidence="2" id="KW-1185">Reference proteome</keyword>
<sequence>AYRDANREEIRAKDRARYEGNREEISTKARANARLSAAREEMRDVLMAMPQIEQMILSEGENHDQ</sequence>
<name>A0A1I3XBX7_9RHOB</name>
<dbReference type="RefSeq" id="WP_170845892.1">
    <property type="nucleotide sequence ID" value="NZ_FORY01000046.1"/>
</dbReference>
<gene>
    <name evidence="1" type="ORF">SAMN04488138_1461</name>
</gene>
<dbReference type="STRING" id="576117.SAMN04488138_1461"/>
<evidence type="ECO:0000313" key="1">
    <source>
        <dbReference type="EMBL" id="SFK16516.1"/>
    </source>
</evidence>
<dbReference type="Proteomes" id="UP000183299">
    <property type="component" value="Unassembled WGS sequence"/>
</dbReference>